<evidence type="ECO:0000259" key="3">
    <source>
        <dbReference type="Pfam" id="PF07859"/>
    </source>
</evidence>
<dbReference type="Proteomes" id="UP000244248">
    <property type="component" value="Unassembled WGS sequence"/>
</dbReference>
<dbReference type="Gene3D" id="3.40.50.1820">
    <property type="entry name" value="alpha/beta hydrolase"/>
    <property type="match status" value="1"/>
</dbReference>
<dbReference type="GO" id="GO:0016787">
    <property type="term" value="F:hydrolase activity"/>
    <property type="evidence" value="ECO:0007669"/>
    <property type="project" value="UniProtKB-KW"/>
</dbReference>
<feature type="domain" description="Alpha/beta hydrolase fold-3" evidence="3">
    <location>
        <begin position="76"/>
        <end position="300"/>
    </location>
</feature>
<dbReference type="PANTHER" id="PTHR48081:SF8">
    <property type="entry name" value="ALPHA_BETA HYDROLASE FOLD-3 DOMAIN-CONTAINING PROTEIN-RELATED"/>
    <property type="match status" value="1"/>
</dbReference>
<reference evidence="4 5" key="1">
    <citation type="submission" date="2018-04" db="EMBL/GenBank/DDBJ databases">
        <title>Novel species isolated from glacier.</title>
        <authorList>
            <person name="Liu Q."/>
            <person name="Xin Y.-H."/>
        </authorList>
    </citation>
    <scope>NUCLEOTIDE SEQUENCE [LARGE SCALE GENOMIC DNA]</scope>
    <source>
        <strain evidence="4 5">GT1R17</strain>
    </source>
</reference>
<dbReference type="InterPro" id="IPR029058">
    <property type="entry name" value="AB_hydrolase_fold"/>
</dbReference>
<keyword evidence="2" id="KW-0378">Hydrolase</keyword>
<proteinExistence type="inferred from homology"/>
<keyword evidence="5" id="KW-1185">Reference proteome</keyword>
<dbReference type="PROSITE" id="PS00122">
    <property type="entry name" value="CARBOXYLESTERASE_B_1"/>
    <property type="match status" value="1"/>
</dbReference>
<organism evidence="4 5">
    <name type="scientific">Stenotrophobium rhamnosiphilum</name>
    <dbReference type="NCBI Taxonomy" id="2029166"/>
    <lineage>
        <taxon>Bacteria</taxon>
        <taxon>Pseudomonadati</taxon>
        <taxon>Pseudomonadota</taxon>
        <taxon>Gammaproteobacteria</taxon>
        <taxon>Nevskiales</taxon>
        <taxon>Nevskiaceae</taxon>
        <taxon>Stenotrophobium</taxon>
    </lineage>
</organism>
<evidence type="ECO:0000256" key="1">
    <source>
        <dbReference type="ARBA" id="ARBA00010515"/>
    </source>
</evidence>
<comment type="caution">
    <text evidence="4">The sequence shown here is derived from an EMBL/GenBank/DDBJ whole genome shotgun (WGS) entry which is preliminary data.</text>
</comment>
<dbReference type="AlphaFoldDB" id="A0A2T5MKG3"/>
<dbReference type="InterPro" id="IPR002168">
    <property type="entry name" value="Lipase_GDXG_HIS_AS"/>
</dbReference>
<dbReference type="InterPro" id="IPR013094">
    <property type="entry name" value="AB_hydrolase_3"/>
</dbReference>
<sequence>MAVAVDDPRFNLRPSFRRRALNRTMKIATAMTEQISRARLLRDNIEVIRNLSYGPHPFNKLDVYRPQFAARPMPVLLYIHGGAFSLCSKDTHRGIARASAWGGQYLVFNIDYRLAPRFKFPCAHEDACAAFNWVAENCASFGGDPQRIVVAGESAGGNLALSVAIAASYKRPESWAKKVYNAKAKIIGVKPIMPYLQVTNAARQNNNPGAGWLALRAARDIAKAYLGSSLVQPSALIMMADPIRVLEECGAPDKPFPAVFSGVGTWDLCCEDVQRLEAACGRLGIPAEMHYYPREIHAFHVFAWRENSRLYWSKAFAFLRKTAAAHAPALSV</sequence>
<comment type="similarity">
    <text evidence="1">Belongs to the 'GDXG' lipolytic enzyme family.</text>
</comment>
<dbReference type="SUPFAM" id="SSF53474">
    <property type="entry name" value="alpha/beta-Hydrolases"/>
    <property type="match status" value="1"/>
</dbReference>
<dbReference type="EMBL" id="QANS01000001">
    <property type="protein sequence ID" value="PTU33049.1"/>
    <property type="molecule type" value="Genomic_DNA"/>
</dbReference>
<dbReference type="PROSITE" id="PS01173">
    <property type="entry name" value="LIPASE_GDXG_HIS"/>
    <property type="match status" value="1"/>
</dbReference>
<name>A0A2T5MKG3_9GAMM</name>
<protein>
    <recommendedName>
        <fullName evidence="3">Alpha/beta hydrolase fold-3 domain-containing protein</fullName>
    </recommendedName>
</protein>
<accession>A0A2T5MKG3</accession>
<dbReference type="Pfam" id="PF07859">
    <property type="entry name" value="Abhydrolase_3"/>
    <property type="match status" value="1"/>
</dbReference>
<gene>
    <name evidence="4" type="ORF">CJD38_02785</name>
</gene>
<evidence type="ECO:0000313" key="4">
    <source>
        <dbReference type="EMBL" id="PTU33049.1"/>
    </source>
</evidence>
<dbReference type="InterPro" id="IPR050300">
    <property type="entry name" value="GDXG_lipolytic_enzyme"/>
</dbReference>
<evidence type="ECO:0000313" key="5">
    <source>
        <dbReference type="Proteomes" id="UP000244248"/>
    </source>
</evidence>
<dbReference type="InterPro" id="IPR019826">
    <property type="entry name" value="Carboxylesterase_B_AS"/>
</dbReference>
<evidence type="ECO:0000256" key="2">
    <source>
        <dbReference type="ARBA" id="ARBA00022801"/>
    </source>
</evidence>
<dbReference type="PANTHER" id="PTHR48081">
    <property type="entry name" value="AB HYDROLASE SUPERFAMILY PROTEIN C4A8.06C"/>
    <property type="match status" value="1"/>
</dbReference>